<proteinExistence type="predicted"/>
<keyword evidence="3" id="KW-0449">Lipoprotein</keyword>
<dbReference type="Gene3D" id="3.40.50.1460">
    <property type="match status" value="1"/>
</dbReference>
<dbReference type="InterPro" id="IPR029030">
    <property type="entry name" value="Caspase-like_dom_sf"/>
</dbReference>
<keyword evidence="1" id="KW-0732">Signal</keyword>
<dbReference type="PROSITE" id="PS51257">
    <property type="entry name" value="PROKAR_LIPOPROTEIN"/>
    <property type="match status" value="1"/>
</dbReference>
<dbReference type="EMBL" id="CP003191">
    <property type="protein sequence ID" value="AEW21982.1"/>
    <property type="molecule type" value="Genomic_DNA"/>
</dbReference>
<dbReference type="KEGG" id="tfo:BFO_3294"/>
<dbReference type="STRING" id="203275.BFO_3294"/>
<dbReference type="Gene3D" id="2.60.40.4070">
    <property type="match status" value="1"/>
</dbReference>
<feature type="domain" description="Gingipain" evidence="2">
    <location>
        <begin position="403"/>
        <end position="786"/>
    </location>
</feature>
<evidence type="ECO:0000313" key="3">
    <source>
        <dbReference type="EMBL" id="AEW21982.1"/>
    </source>
</evidence>
<evidence type="ECO:0000259" key="2">
    <source>
        <dbReference type="Pfam" id="PF01364"/>
    </source>
</evidence>
<dbReference type="AlphaFoldDB" id="G8UIU0"/>
<accession>G8UIU0</accession>
<dbReference type="GO" id="GO:0006508">
    <property type="term" value="P:proteolysis"/>
    <property type="evidence" value="ECO:0007669"/>
    <property type="project" value="InterPro"/>
</dbReference>
<dbReference type="CDD" id="cd02258">
    <property type="entry name" value="Peptidase_C25_N"/>
    <property type="match status" value="1"/>
</dbReference>
<dbReference type="GO" id="GO:0008234">
    <property type="term" value="F:cysteine-type peptidase activity"/>
    <property type="evidence" value="ECO:0007669"/>
    <property type="project" value="InterPro"/>
</dbReference>
<reference evidence="4" key="1">
    <citation type="submission" date="2011-12" db="EMBL/GenBank/DDBJ databases">
        <title>Complete sequence of Tannerella forsythia ATCC 43037.</title>
        <authorList>
            <person name="Dewhirst F."/>
            <person name="Tanner A."/>
            <person name="Izard J."/>
            <person name="Brinkac L."/>
            <person name="Durkin A.S."/>
            <person name="Hostetler J."/>
            <person name="Shetty J."/>
            <person name="Torralba M."/>
            <person name="Gill S."/>
            <person name="Nelson K."/>
        </authorList>
    </citation>
    <scope>NUCLEOTIDE SEQUENCE [LARGE SCALE GENOMIC DNA]</scope>
    <source>
        <strain evidence="4">ATCC 43037 / JCM 10827 / CCUG 33226 / KCTC 5666 / FDC 338</strain>
    </source>
</reference>
<dbReference type="NCBIfam" id="NF033707">
    <property type="entry name" value="T9SS_sortase"/>
    <property type="match status" value="1"/>
</dbReference>
<evidence type="ECO:0000256" key="1">
    <source>
        <dbReference type="ARBA" id="ARBA00022729"/>
    </source>
</evidence>
<dbReference type="eggNOG" id="COG1572">
    <property type="taxonomic scope" value="Bacteria"/>
</dbReference>
<dbReference type="MEROPS" id="C25.004"/>
<dbReference type="Pfam" id="PF01364">
    <property type="entry name" value="Peptidase_C25"/>
    <property type="match status" value="1"/>
</dbReference>
<dbReference type="PATRIC" id="fig|203275.8.peg.2847"/>
<protein>
    <submittedName>
        <fullName evidence="3">Putative lipoprotein</fullName>
    </submittedName>
</protein>
<dbReference type="Proteomes" id="UP000005436">
    <property type="component" value="Chromosome"/>
</dbReference>
<evidence type="ECO:0000313" key="4">
    <source>
        <dbReference type="Proteomes" id="UP000005436"/>
    </source>
</evidence>
<keyword evidence="4" id="KW-1185">Reference proteome</keyword>
<dbReference type="HOGENOM" id="CLU_004870_0_0_10"/>
<dbReference type="InterPro" id="IPR029031">
    <property type="entry name" value="Gingipain_N_sf"/>
</dbReference>
<organism evidence="3 4">
    <name type="scientific">Tannerella forsythia (strain ATCC 43037 / JCM 10827 / CCUG 21028 A / KCTC 5666 / FDC 338)</name>
    <name type="common">Bacteroides forsythus</name>
    <dbReference type="NCBI Taxonomy" id="203275"/>
    <lineage>
        <taxon>Bacteria</taxon>
        <taxon>Pseudomonadati</taxon>
        <taxon>Bacteroidota</taxon>
        <taxon>Bacteroidia</taxon>
        <taxon>Bacteroidales</taxon>
        <taxon>Tannerellaceae</taxon>
        <taxon>Tannerella</taxon>
    </lineage>
</organism>
<dbReference type="SUPFAM" id="SSF52129">
    <property type="entry name" value="Caspase-like"/>
    <property type="match status" value="1"/>
</dbReference>
<dbReference type="Gene3D" id="3.40.50.10390">
    <property type="entry name" value="Gingipain r, domain 1"/>
    <property type="match status" value="1"/>
</dbReference>
<sequence>MYVKNKEEKSMRQTIAVLCAVLLACNLVRADRSLYATSSVLSKGRWVKIRVSDDGIYKLTHSDLKAMGFSDPSKVSIHGYGGWILDEDFSKPYIDDVPATAIYRGTDYILFYGRGPVKWSYDSHKSLFVHENNPYAMHGYYFVTDATETHDMSTTPSQGNPLRKVTTFDERLLHEIDREFLQKEGQTGSGRELFGESFTSVLSQNFPFSMPGITSDDGKITLRFVANTGVTGDGTVTLSIDGQQLLHGVIPQSDCIYIYTKACEFVGTAVWKGQKSENPKVTVSYNRPSSPSFLDYIRLQARRRLQPYGAYTFFRDVQSRQEASQFVIRNATSDMVVFDVTDGIKITRMEASLNGSELSFSIPASHTVVREFVLVDLSKSFPQPETVGEVTAQDLHALPQTDMVILSPPAFVPEAERLAAAHRRKRDSIHVTVVTPEQVYNEFSSGTPDATAIRRFMKMFYDRRTSEADAPKYLLLFGDGAHDNRQLSTAWKSIDMTNFLLTFQTQQSIMGGNYNQPDKETYVTDDYFGFLRDGSGSDIGRSYVDLGIGRFPARTVNQAKAIVDKVVRYIETPAYGSWKNQLCFIADDGSSSEHEPYAKDHMEQSYQLTQIIEDNHPEYITNKLFFDAFKKSSKGSSGSYPDVERNIQKLQRQGVMLINYTGHGNAASLSDEHVITQSMIRQYTYPHLPLWITASCDFTPFDHTTTSAGEDVFLTEKSGGIALITTSRVAFGTPNFAINRLLVANIFKKNKGKRMTLGDVLKETKNGYRHYFNRCFVLIGDPALSLAYPEYEMNVKEINGNPVSETSVNFKALDRVTVTGEVTGADGAILTNFNGQMTAVVLDSQQEITTLDNNRKGEKFSYKDYPNTIYKGNAIVENGKFTFSFIVPADISYANGPGKMSLYAFDETNALEANGSFLKYTVGGTANPTERDTVKPEIRMLYLNDSTWTDGHDTNETPLFVAKVWDKSGINITGSSIGHDVMLTIDNNPSLSYTLNAYYTNIAGSEGEGIVKFPIPALPEGKHTAEFKIWDIFNNSTTKTFTFNVVKGLKPFLSGLTAGPVPAREKVTFYLYHNRPESKIDATIYVYDLSGRLYWKHQEIGSSDLFKAYTVTWDLTSSDGTRLRPGIYLYRAVIRSGNSAEATLAKKMIILAK</sequence>
<dbReference type="InterPro" id="IPR001769">
    <property type="entry name" value="Gingipain"/>
</dbReference>
<name>G8UIU0_TANFA</name>
<gene>
    <name evidence="3" type="ordered locus">BFO_3294</name>
</gene>